<dbReference type="Proteomes" id="UP001524570">
    <property type="component" value="Unassembled WGS sequence"/>
</dbReference>
<gene>
    <name evidence="2" type="ORF">NP589_08605</name>
</gene>
<sequence>MYCPAHFKEDNPAALVGLIERFPLATLICHGADGLSADHIPLMYEASPDSLGKFIGHVAKSNPLWQIESEQELLVVFQGPSTYISPNWYASKPETGKVVPTWNYAVVHAHCTLTATHDPAQVLQIITELTDKHEASQTHPWRVTDAPAEFTEKLLGNIVGINLQIKRWQGKWKVSQNQPHQNQQSVIQGLRSEASDAQNQMALLVQSHGTE</sequence>
<dbReference type="PANTHER" id="PTHR35802:SF1">
    <property type="entry name" value="PROTEASE SYNTHASE AND SPORULATION PROTEIN PAI 2"/>
    <property type="match status" value="1"/>
</dbReference>
<evidence type="ECO:0000313" key="3">
    <source>
        <dbReference type="Proteomes" id="UP001524570"/>
    </source>
</evidence>
<dbReference type="PIRSF" id="PIRSF010372">
    <property type="entry name" value="PaiB"/>
    <property type="match status" value="1"/>
</dbReference>
<dbReference type="Gene3D" id="2.30.110.10">
    <property type="entry name" value="Electron Transport, Fmn-binding Protein, Chain A"/>
    <property type="match status" value="1"/>
</dbReference>
<dbReference type="EMBL" id="JANIBL010000021">
    <property type="protein sequence ID" value="MCQ8117484.1"/>
    <property type="molecule type" value="Genomic_DNA"/>
</dbReference>
<reference evidence="2 3" key="1">
    <citation type="submission" date="2022-07" db="EMBL/GenBank/DDBJ databases">
        <title>Methylomonas rivi sp. nov., Methylomonas rosea sp. nov., Methylomonas aureus sp. nov. and Methylomonas subterranea sp. nov., four novel methanotrophs isolated from a freshwater creek and the deep terrestrial subsurface.</title>
        <authorList>
            <person name="Abin C."/>
            <person name="Sankaranarayanan K."/>
            <person name="Garner C."/>
            <person name="Sindelar R."/>
            <person name="Kotary K."/>
            <person name="Garner R."/>
            <person name="Barclay S."/>
            <person name="Lawson P."/>
            <person name="Krumholz L."/>
        </authorList>
    </citation>
    <scope>NUCLEOTIDE SEQUENCE [LARGE SCALE GENOMIC DNA]</scope>
    <source>
        <strain evidence="2 3">WSC-7</strain>
    </source>
</reference>
<name>A0ABT1TRT0_9GAMM</name>
<dbReference type="PANTHER" id="PTHR35802">
    <property type="entry name" value="PROTEASE SYNTHASE AND SPORULATION PROTEIN PAI 2"/>
    <property type="match status" value="1"/>
</dbReference>
<evidence type="ECO:0000313" key="2">
    <source>
        <dbReference type="EMBL" id="MCQ8117484.1"/>
    </source>
</evidence>
<dbReference type="InterPro" id="IPR012349">
    <property type="entry name" value="Split_barrel_FMN-bd"/>
</dbReference>
<feature type="coiled-coil region" evidence="1">
    <location>
        <begin position="180"/>
        <end position="207"/>
    </location>
</feature>
<dbReference type="RefSeq" id="WP_256606613.1">
    <property type="nucleotide sequence ID" value="NZ_JANIBL010000021.1"/>
</dbReference>
<organism evidence="2 3">
    <name type="scientific">Methylomonas rosea</name>
    <dbReference type="NCBI Taxonomy" id="2952227"/>
    <lineage>
        <taxon>Bacteria</taxon>
        <taxon>Pseudomonadati</taxon>
        <taxon>Pseudomonadota</taxon>
        <taxon>Gammaproteobacteria</taxon>
        <taxon>Methylococcales</taxon>
        <taxon>Methylococcaceae</taxon>
        <taxon>Methylomonas</taxon>
    </lineage>
</organism>
<keyword evidence="3" id="KW-1185">Reference proteome</keyword>
<comment type="caution">
    <text evidence="2">The sequence shown here is derived from an EMBL/GenBank/DDBJ whole genome shotgun (WGS) entry which is preliminary data.</text>
</comment>
<keyword evidence="1" id="KW-0175">Coiled coil</keyword>
<dbReference type="SUPFAM" id="SSF50475">
    <property type="entry name" value="FMN-binding split barrel"/>
    <property type="match status" value="1"/>
</dbReference>
<dbReference type="Pfam" id="PF04299">
    <property type="entry name" value="FMN_bind_2"/>
    <property type="match status" value="1"/>
</dbReference>
<dbReference type="InterPro" id="IPR007396">
    <property type="entry name" value="TR_PAI2-type"/>
</dbReference>
<proteinExistence type="predicted"/>
<evidence type="ECO:0000256" key="1">
    <source>
        <dbReference type="SAM" id="Coils"/>
    </source>
</evidence>
<accession>A0ABT1TRT0</accession>
<protein>
    <submittedName>
        <fullName evidence="2">FMN-binding negative transcriptional regulator</fullName>
    </submittedName>
</protein>